<feature type="transmembrane region" description="Helical" evidence="2">
    <location>
        <begin position="108"/>
        <end position="129"/>
    </location>
</feature>
<comment type="caution">
    <text evidence="4">The sequence shown here is derived from an EMBL/GenBank/DDBJ whole genome shotgun (WGS) entry which is preliminary data.</text>
</comment>
<feature type="region of interest" description="Disordered" evidence="1">
    <location>
        <begin position="245"/>
        <end position="270"/>
    </location>
</feature>
<keyword evidence="5" id="KW-1185">Reference proteome</keyword>
<name>A0ABP0LFJ4_9DINO</name>
<dbReference type="Proteomes" id="UP001642464">
    <property type="component" value="Unassembled WGS sequence"/>
</dbReference>
<evidence type="ECO:0000256" key="1">
    <source>
        <dbReference type="SAM" id="MobiDB-lite"/>
    </source>
</evidence>
<dbReference type="EMBL" id="CAXAMM010016062">
    <property type="protein sequence ID" value="CAK9037932.1"/>
    <property type="molecule type" value="Genomic_DNA"/>
</dbReference>
<organism evidence="4 5">
    <name type="scientific">Durusdinium trenchii</name>
    <dbReference type="NCBI Taxonomy" id="1381693"/>
    <lineage>
        <taxon>Eukaryota</taxon>
        <taxon>Sar</taxon>
        <taxon>Alveolata</taxon>
        <taxon>Dinophyceae</taxon>
        <taxon>Suessiales</taxon>
        <taxon>Symbiodiniaceae</taxon>
        <taxon>Durusdinium</taxon>
    </lineage>
</organism>
<gene>
    <name evidence="4" type="ORF">SCF082_LOCUS22388</name>
</gene>
<evidence type="ECO:0000313" key="4">
    <source>
        <dbReference type="EMBL" id="CAK9037932.1"/>
    </source>
</evidence>
<keyword evidence="2" id="KW-0472">Membrane</keyword>
<feature type="compositionally biased region" description="Basic and acidic residues" evidence="1">
    <location>
        <begin position="254"/>
        <end position="264"/>
    </location>
</feature>
<protein>
    <submittedName>
        <fullName evidence="4">WD_REPEATS_REGION domain-containing protein</fullName>
    </submittedName>
</protein>
<reference evidence="4 5" key="1">
    <citation type="submission" date="2024-02" db="EMBL/GenBank/DDBJ databases">
        <authorList>
            <person name="Chen Y."/>
            <person name="Shah S."/>
            <person name="Dougan E. K."/>
            <person name="Thang M."/>
            <person name="Chan C."/>
        </authorList>
    </citation>
    <scope>NUCLEOTIDE SEQUENCE [LARGE SCALE GENOMIC DNA]</scope>
</reference>
<accession>A0ABP0LFJ4</accession>
<sequence>MWLAIFLPTVVLAASTRGIHHDDVQSSTADEAQWFYADQHLPEIRQFMAQAARTCTRSISLLDLFGASERMSRAWQSHGLLTASYDIKNDQQDDITTRGGFFRLAERGLLLVAGALIFAAPPCSLFIFLSSSVHRRKAANDFRGDQRRFKVRLSNCILQNMVCFLRELAVFRHFYLVIEQPTSSVMWKVPEMKDLLSSFRMKRVFTWLGLFGHRLQKGTNLWVALPGAQALSRRMTKARRAAFVKRQSQSSGGGHRDYTRHEDGTVSGGPDLQSSAIYPAPFCRQVFKVAKLVLAGFCML</sequence>
<feature type="chain" id="PRO_5046688362" evidence="3">
    <location>
        <begin position="19"/>
        <end position="300"/>
    </location>
</feature>
<feature type="signal peptide" evidence="3">
    <location>
        <begin position="1"/>
        <end position="18"/>
    </location>
</feature>
<proteinExistence type="predicted"/>
<evidence type="ECO:0000313" key="5">
    <source>
        <dbReference type="Proteomes" id="UP001642464"/>
    </source>
</evidence>
<keyword evidence="2" id="KW-1133">Transmembrane helix</keyword>
<keyword evidence="3" id="KW-0732">Signal</keyword>
<keyword evidence="2" id="KW-0812">Transmembrane</keyword>
<evidence type="ECO:0000256" key="2">
    <source>
        <dbReference type="SAM" id="Phobius"/>
    </source>
</evidence>
<evidence type="ECO:0000256" key="3">
    <source>
        <dbReference type="SAM" id="SignalP"/>
    </source>
</evidence>